<name>A0AAD7WL85_9TELE</name>
<feature type="domain" description="PiggyBac transposable element-derived protein" evidence="1">
    <location>
        <begin position="4"/>
        <end position="121"/>
    </location>
</feature>
<protein>
    <recommendedName>
        <fullName evidence="1">PiggyBac transposable element-derived protein domain-containing protein</fullName>
    </recommendedName>
</protein>
<proteinExistence type="predicted"/>
<sequence length="305" mass="34700">MTEVWERFVHNGIACYKPGPDLTVDEQLFLTKAHCRFTQYMPNKPDKFGIKFLLAADVETKYMVNGFPYLGKDDSRPATQRLGENVLLKLVEPYMGKGRNITTDNFFTSLPLANKLLSKNTSLGRAELFSTKVLKSERAMLTIQCKPRRNVILSTQHQHQHVAIATDAKKKPETVTYYNATKVGVDVLDQMAQQYSVKGGTCTAWPVAVFYNILDLAAINGCALYRSCTKDNIPRRDFMLQLAQELRTEFMASKQALRLDVPIPIAQPEERSDVHGENAVQTEQKIHQVSEIPESSMWKVYMVWF</sequence>
<keyword evidence="3" id="KW-1185">Reference proteome</keyword>
<dbReference type="AlphaFoldDB" id="A0AAD7WL85"/>
<dbReference type="PANTHER" id="PTHR46599:SF6">
    <property type="entry name" value="DUAL SPECIFICITY PHOSPHATASE 26"/>
    <property type="match status" value="1"/>
</dbReference>
<evidence type="ECO:0000259" key="1">
    <source>
        <dbReference type="Pfam" id="PF13843"/>
    </source>
</evidence>
<dbReference type="Proteomes" id="UP001221898">
    <property type="component" value="Unassembled WGS sequence"/>
</dbReference>
<comment type="caution">
    <text evidence="2">The sequence shown here is derived from an EMBL/GenBank/DDBJ whole genome shotgun (WGS) entry which is preliminary data.</text>
</comment>
<dbReference type="InterPro" id="IPR029526">
    <property type="entry name" value="PGBD"/>
</dbReference>
<dbReference type="Pfam" id="PF13843">
    <property type="entry name" value="DDE_Tnp_1_7"/>
    <property type="match status" value="2"/>
</dbReference>
<evidence type="ECO:0000313" key="2">
    <source>
        <dbReference type="EMBL" id="KAJ8400903.1"/>
    </source>
</evidence>
<evidence type="ECO:0000313" key="3">
    <source>
        <dbReference type="Proteomes" id="UP001221898"/>
    </source>
</evidence>
<reference evidence="2" key="1">
    <citation type="journal article" date="2023" name="Science">
        <title>Genome structures resolve the early diversification of teleost fishes.</title>
        <authorList>
            <person name="Parey E."/>
            <person name="Louis A."/>
            <person name="Montfort J."/>
            <person name="Bouchez O."/>
            <person name="Roques C."/>
            <person name="Iampietro C."/>
            <person name="Lluch J."/>
            <person name="Castinel A."/>
            <person name="Donnadieu C."/>
            <person name="Desvignes T."/>
            <person name="Floi Bucao C."/>
            <person name="Jouanno E."/>
            <person name="Wen M."/>
            <person name="Mejri S."/>
            <person name="Dirks R."/>
            <person name="Jansen H."/>
            <person name="Henkel C."/>
            <person name="Chen W.J."/>
            <person name="Zahm M."/>
            <person name="Cabau C."/>
            <person name="Klopp C."/>
            <person name="Thompson A.W."/>
            <person name="Robinson-Rechavi M."/>
            <person name="Braasch I."/>
            <person name="Lecointre G."/>
            <person name="Bobe J."/>
            <person name="Postlethwait J.H."/>
            <person name="Berthelot C."/>
            <person name="Roest Crollius H."/>
            <person name="Guiguen Y."/>
        </authorList>
    </citation>
    <scope>NUCLEOTIDE SEQUENCE</scope>
    <source>
        <strain evidence="2">NC1722</strain>
    </source>
</reference>
<dbReference type="PANTHER" id="PTHR46599">
    <property type="entry name" value="PIGGYBAC TRANSPOSABLE ELEMENT-DERIVED PROTEIN 4"/>
    <property type="match status" value="1"/>
</dbReference>
<accession>A0AAD7WL85</accession>
<organism evidence="2 3">
    <name type="scientific">Aldrovandia affinis</name>
    <dbReference type="NCBI Taxonomy" id="143900"/>
    <lineage>
        <taxon>Eukaryota</taxon>
        <taxon>Metazoa</taxon>
        <taxon>Chordata</taxon>
        <taxon>Craniata</taxon>
        <taxon>Vertebrata</taxon>
        <taxon>Euteleostomi</taxon>
        <taxon>Actinopterygii</taxon>
        <taxon>Neopterygii</taxon>
        <taxon>Teleostei</taxon>
        <taxon>Notacanthiformes</taxon>
        <taxon>Halosauridae</taxon>
        <taxon>Aldrovandia</taxon>
    </lineage>
</organism>
<dbReference type="EMBL" id="JAINUG010000074">
    <property type="protein sequence ID" value="KAJ8400903.1"/>
    <property type="molecule type" value="Genomic_DNA"/>
</dbReference>
<feature type="domain" description="PiggyBac transposable element-derived protein" evidence="1">
    <location>
        <begin position="152"/>
        <end position="221"/>
    </location>
</feature>
<gene>
    <name evidence="2" type="ORF">AAFF_G00392570</name>
</gene>